<sequence length="492" mass="54018">MKMDGHDGDPFASVAKLCHTSSSQEVLFQNCPFARQSEVFSDNDSDSPEDEEATPVESTGIVMVSLPETPNDDNTPHDEFQTPPEDSLLFSSEEQRIATVDQDNHGFHDGDNHDDVNMAVDEGCTNGERTVDLGKDSDLGFSGMKSIERIKGFSARGSPSEKVSVEFPSKRLKLCEENSGVETCNCTSKSCEGCTDHERTVDLGKDSDLGFSGMNSIEKIKGFSARGSPSEKVSGEFPSRRLKLCEENLGVETCNYTSNSCENCDGTEEILVETKHIISCNGSTEVVESKCEENDGVLGFGEETAREDSAVRQGGESAGNGVSNGNISEGHELRSNSEGSSLRKNMDDFERFRYVGPSLINSLNLHEMARKSIRGPVSTSGGGRAENEERERKGKSIRGRRELPWSIRGRGPVSNSGRGRAENEERQRELVVGVSSPANPLWRSLMDVLQMLAERCESDTSFEDADMLEIAKSRGMTFPRPTWWPPEGYEEK</sequence>
<feature type="compositionally biased region" description="Basic and acidic residues" evidence="1">
    <location>
        <begin position="419"/>
        <end position="428"/>
    </location>
</feature>
<evidence type="ECO:0000313" key="3">
    <source>
        <dbReference type="Proteomes" id="UP001415857"/>
    </source>
</evidence>
<feature type="compositionally biased region" description="Basic and acidic residues" evidence="1">
    <location>
        <begin position="385"/>
        <end position="403"/>
    </location>
</feature>
<feature type="compositionally biased region" description="Acidic residues" evidence="1">
    <location>
        <begin position="41"/>
        <end position="54"/>
    </location>
</feature>
<protein>
    <submittedName>
        <fullName evidence="2">Uncharacterized protein</fullName>
    </submittedName>
</protein>
<dbReference type="AlphaFoldDB" id="A0AAP0WNU8"/>
<name>A0AAP0WNU8_LIQFO</name>
<feature type="region of interest" description="Disordered" evidence="1">
    <location>
        <begin position="372"/>
        <end position="428"/>
    </location>
</feature>
<evidence type="ECO:0000313" key="2">
    <source>
        <dbReference type="EMBL" id="KAK9274944.1"/>
    </source>
</evidence>
<evidence type="ECO:0000256" key="1">
    <source>
        <dbReference type="SAM" id="MobiDB-lite"/>
    </source>
</evidence>
<dbReference type="PANTHER" id="PTHR38221">
    <property type="entry name" value="BNAA04G14260D PROTEIN"/>
    <property type="match status" value="1"/>
</dbReference>
<dbReference type="EMBL" id="JBBPBK010000011">
    <property type="protein sequence ID" value="KAK9274944.1"/>
    <property type="molecule type" value="Genomic_DNA"/>
</dbReference>
<feature type="region of interest" description="Disordered" evidence="1">
    <location>
        <begin position="305"/>
        <end position="342"/>
    </location>
</feature>
<dbReference type="PANTHER" id="PTHR38221:SF1">
    <property type="entry name" value="OVULE PROTEIN"/>
    <property type="match status" value="1"/>
</dbReference>
<comment type="caution">
    <text evidence="2">The sequence shown here is derived from an EMBL/GenBank/DDBJ whole genome shotgun (WGS) entry which is preliminary data.</text>
</comment>
<feature type="region of interest" description="Disordered" evidence="1">
    <location>
        <begin position="38"/>
        <end position="85"/>
    </location>
</feature>
<gene>
    <name evidence="2" type="ORF">L1049_022200</name>
</gene>
<keyword evidence="3" id="KW-1185">Reference proteome</keyword>
<organism evidence="2 3">
    <name type="scientific">Liquidambar formosana</name>
    <name type="common">Formosan gum</name>
    <dbReference type="NCBI Taxonomy" id="63359"/>
    <lineage>
        <taxon>Eukaryota</taxon>
        <taxon>Viridiplantae</taxon>
        <taxon>Streptophyta</taxon>
        <taxon>Embryophyta</taxon>
        <taxon>Tracheophyta</taxon>
        <taxon>Spermatophyta</taxon>
        <taxon>Magnoliopsida</taxon>
        <taxon>eudicotyledons</taxon>
        <taxon>Gunneridae</taxon>
        <taxon>Pentapetalae</taxon>
        <taxon>Saxifragales</taxon>
        <taxon>Altingiaceae</taxon>
        <taxon>Liquidambar</taxon>
    </lineage>
</organism>
<dbReference type="Proteomes" id="UP001415857">
    <property type="component" value="Unassembled WGS sequence"/>
</dbReference>
<proteinExistence type="predicted"/>
<accession>A0AAP0WNU8</accession>
<reference evidence="2 3" key="1">
    <citation type="journal article" date="2024" name="Plant J.">
        <title>Genome sequences and population genomics reveal climatic adaptation and genomic divergence between two closely related sweetgum species.</title>
        <authorList>
            <person name="Xu W.Q."/>
            <person name="Ren C.Q."/>
            <person name="Zhang X.Y."/>
            <person name="Comes H.P."/>
            <person name="Liu X.H."/>
            <person name="Li Y.G."/>
            <person name="Kettle C.J."/>
            <person name="Jalonen R."/>
            <person name="Gaisberger H."/>
            <person name="Ma Y.Z."/>
            <person name="Qiu Y.X."/>
        </authorList>
    </citation>
    <scope>NUCLEOTIDE SEQUENCE [LARGE SCALE GENOMIC DNA]</scope>
    <source>
        <strain evidence="2">Hangzhou</strain>
    </source>
</reference>